<reference evidence="1" key="1">
    <citation type="journal article" date="2015" name="Nature">
        <title>Complex archaea that bridge the gap between prokaryotes and eukaryotes.</title>
        <authorList>
            <person name="Spang A."/>
            <person name="Saw J.H."/>
            <person name="Jorgensen S.L."/>
            <person name="Zaremba-Niedzwiedzka K."/>
            <person name="Martijn J."/>
            <person name="Lind A.E."/>
            <person name="van Eijk R."/>
            <person name="Schleper C."/>
            <person name="Guy L."/>
            <person name="Ettema T.J."/>
        </authorList>
    </citation>
    <scope>NUCLEOTIDE SEQUENCE</scope>
</reference>
<sequence length="41" mass="4921">MTFIPQLKRIYIENNGQSFDDDFQISAYTDYNQLKIEYVVV</sequence>
<dbReference type="EMBL" id="LAZR01014894">
    <property type="protein sequence ID" value="KKM15495.1"/>
    <property type="molecule type" value="Genomic_DNA"/>
</dbReference>
<proteinExistence type="predicted"/>
<dbReference type="AlphaFoldDB" id="A0A0F9KJJ4"/>
<evidence type="ECO:0000313" key="1">
    <source>
        <dbReference type="EMBL" id="KKM15495.1"/>
    </source>
</evidence>
<protein>
    <recommendedName>
        <fullName evidence="2">Phage protein</fullName>
    </recommendedName>
</protein>
<accession>A0A0F9KJJ4</accession>
<organism evidence="1">
    <name type="scientific">marine sediment metagenome</name>
    <dbReference type="NCBI Taxonomy" id="412755"/>
    <lineage>
        <taxon>unclassified sequences</taxon>
        <taxon>metagenomes</taxon>
        <taxon>ecological metagenomes</taxon>
    </lineage>
</organism>
<evidence type="ECO:0008006" key="2">
    <source>
        <dbReference type="Google" id="ProtNLM"/>
    </source>
</evidence>
<gene>
    <name evidence="1" type="ORF">LCGC14_1695520</name>
</gene>
<name>A0A0F9KJJ4_9ZZZZ</name>
<comment type="caution">
    <text evidence="1">The sequence shown here is derived from an EMBL/GenBank/DDBJ whole genome shotgun (WGS) entry which is preliminary data.</text>
</comment>